<evidence type="ECO:0000256" key="1">
    <source>
        <dbReference type="ARBA" id="ARBA00004651"/>
    </source>
</evidence>
<evidence type="ECO:0000256" key="6">
    <source>
        <dbReference type="ARBA" id="ARBA00023136"/>
    </source>
</evidence>
<comment type="subcellular location">
    <subcellularLocation>
        <location evidence="1 7">Cell membrane</location>
        <topology evidence="1 7">Multi-pass membrane protein</topology>
    </subcellularLocation>
</comment>
<dbReference type="Pfam" id="PF00528">
    <property type="entry name" value="BPD_transp_1"/>
    <property type="match status" value="1"/>
</dbReference>
<sequence length="298" mass="32214">MHRSNSTRRRLAIFGLLGPFTLVFAAMIVLPIIVAIYQSMLSVRYEGPLGRGIRAEHFVGLSNYGRALAEPGFVSSIGRVLIFAIVAVPVMIILATVLALMLDSASARWVPFFRSSYFLPYGVPGVIASLLWGFLYTPGLSPLISMGEKIGVVPDFLAAGSILWSIANIVIWEFAGYNMLVVVAQLKAIDADLFEAASVDGASAWQTILRIKIPLIRPAIILTTVFTIIGTLQLFGEPLILKPLTGSITSTFTPNLTAYNEAFVNNNTNLAAAESVLLALVACVFSFGFLKIANRSEQ</sequence>
<dbReference type="KEGG" id="acij:JS278_02947"/>
<dbReference type="PROSITE" id="PS50928">
    <property type="entry name" value="ABC_TM1"/>
    <property type="match status" value="1"/>
</dbReference>
<name>A0A344UXT3_9ACTN</name>
<feature type="transmembrane region" description="Helical" evidence="7">
    <location>
        <begin position="156"/>
        <end position="177"/>
    </location>
</feature>
<keyword evidence="2 7" id="KW-0813">Transport</keyword>
<dbReference type="InterPro" id="IPR035906">
    <property type="entry name" value="MetI-like_sf"/>
</dbReference>
<keyword evidence="10" id="KW-1185">Reference proteome</keyword>
<feature type="transmembrane region" description="Helical" evidence="7">
    <location>
        <begin position="80"/>
        <end position="105"/>
    </location>
</feature>
<evidence type="ECO:0000256" key="2">
    <source>
        <dbReference type="ARBA" id="ARBA00022448"/>
    </source>
</evidence>
<proteinExistence type="inferred from homology"/>
<dbReference type="PANTHER" id="PTHR43227">
    <property type="entry name" value="BLL4140 PROTEIN"/>
    <property type="match status" value="1"/>
</dbReference>
<evidence type="ECO:0000256" key="7">
    <source>
        <dbReference type="RuleBase" id="RU363032"/>
    </source>
</evidence>
<keyword evidence="6 7" id="KW-0472">Membrane</keyword>
<keyword evidence="3" id="KW-1003">Cell membrane</keyword>
<dbReference type="GO" id="GO:0005886">
    <property type="term" value="C:plasma membrane"/>
    <property type="evidence" value="ECO:0007669"/>
    <property type="project" value="UniProtKB-SubCell"/>
</dbReference>
<dbReference type="SUPFAM" id="SSF161098">
    <property type="entry name" value="MetI-like"/>
    <property type="match status" value="1"/>
</dbReference>
<evidence type="ECO:0000256" key="5">
    <source>
        <dbReference type="ARBA" id="ARBA00022989"/>
    </source>
</evidence>
<evidence type="ECO:0000313" key="9">
    <source>
        <dbReference type="EMBL" id="AXE40081.1"/>
    </source>
</evidence>
<protein>
    <submittedName>
        <fullName evidence="9">Lactose transport system permease protein LacF</fullName>
    </submittedName>
</protein>
<evidence type="ECO:0000256" key="3">
    <source>
        <dbReference type="ARBA" id="ARBA00022475"/>
    </source>
</evidence>
<organism evidence="9 10">
    <name type="scientific">Acidipropionibacterium virtanenii</name>
    <dbReference type="NCBI Taxonomy" id="2057246"/>
    <lineage>
        <taxon>Bacteria</taxon>
        <taxon>Bacillati</taxon>
        <taxon>Actinomycetota</taxon>
        <taxon>Actinomycetes</taxon>
        <taxon>Propionibacteriales</taxon>
        <taxon>Propionibacteriaceae</taxon>
        <taxon>Acidipropionibacterium</taxon>
    </lineage>
</organism>
<feature type="transmembrane region" description="Helical" evidence="7">
    <location>
        <begin position="215"/>
        <end position="235"/>
    </location>
</feature>
<keyword evidence="5 7" id="KW-1133">Transmembrane helix</keyword>
<dbReference type="PANTHER" id="PTHR43227:SF8">
    <property type="entry name" value="DIACETYLCHITOBIOSE UPTAKE SYSTEM PERMEASE PROTEIN DASB"/>
    <property type="match status" value="1"/>
</dbReference>
<dbReference type="CDD" id="cd06261">
    <property type="entry name" value="TM_PBP2"/>
    <property type="match status" value="1"/>
</dbReference>
<feature type="transmembrane region" description="Helical" evidence="7">
    <location>
        <begin position="117"/>
        <end position="136"/>
    </location>
</feature>
<feature type="transmembrane region" description="Helical" evidence="7">
    <location>
        <begin position="12"/>
        <end position="37"/>
    </location>
</feature>
<dbReference type="Proteomes" id="UP000251995">
    <property type="component" value="Chromosome"/>
</dbReference>
<dbReference type="InterPro" id="IPR000515">
    <property type="entry name" value="MetI-like"/>
</dbReference>
<dbReference type="Gene3D" id="1.10.3720.10">
    <property type="entry name" value="MetI-like"/>
    <property type="match status" value="1"/>
</dbReference>
<keyword evidence="4 7" id="KW-0812">Transmembrane</keyword>
<gene>
    <name evidence="9" type="primary">lacF_8</name>
    <name evidence="9" type="ORF">JS278_02947</name>
</gene>
<reference evidence="9 10" key="1">
    <citation type="submission" date="2017-12" db="EMBL/GenBank/DDBJ databases">
        <title>The whole genome sequence of the Acidipropionibacterium virtanenii sp. nov. type strain JS278.</title>
        <authorList>
            <person name="Laine P."/>
            <person name="Deptula P."/>
            <person name="Varmanen P."/>
            <person name="Auvinen P."/>
        </authorList>
    </citation>
    <scope>NUCLEOTIDE SEQUENCE [LARGE SCALE GENOMIC DNA]</scope>
    <source>
        <strain evidence="9 10">JS278</strain>
    </source>
</reference>
<dbReference type="EMBL" id="CP025198">
    <property type="protein sequence ID" value="AXE40081.1"/>
    <property type="molecule type" value="Genomic_DNA"/>
</dbReference>
<dbReference type="GO" id="GO:0055085">
    <property type="term" value="P:transmembrane transport"/>
    <property type="evidence" value="ECO:0007669"/>
    <property type="project" value="InterPro"/>
</dbReference>
<comment type="similarity">
    <text evidence="7">Belongs to the binding-protein-dependent transport system permease family.</text>
</comment>
<dbReference type="AlphaFoldDB" id="A0A344UXT3"/>
<feature type="transmembrane region" description="Helical" evidence="7">
    <location>
        <begin position="270"/>
        <end position="290"/>
    </location>
</feature>
<evidence type="ECO:0000256" key="4">
    <source>
        <dbReference type="ARBA" id="ARBA00022692"/>
    </source>
</evidence>
<dbReference type="InterPro" id="IPR050809">
    <property type="entry name" value="UgpAE/MalFG_permease"/>
</dbReference>
<dbReference type="RefSeq" id="WP_114045842.1">
    <property type="nucleotide sequence ID" value="NZ_CP025198.1"/>
</dbReference>
<dbReference type="OrthoDB" id="9804439at2"/>
<evidence type="ECO:0000259" key="8">
    <source>
        <dbReference type="PROSITE" id="PS50928"/>
    </source>
</evidence>
<accession>A0A344UXT3</accession>
<feature type="domain" description="ABC transmembrane type-1" evidence="8">
    <location>
        <begin position="77"/>
        <end position="289"/>
    </location>
</feature>
<evidence type="ECO:0000313" key="10">
    <source>
        <dbReference type="Proteomes" id="UP000251995"/>
    </source>
</evidence>